<dbReference type="InterPro" id="IPR002044">
    <property type="entry name" value="CBM20"/>
</dbReference>
<dbReference type="PROSITE" id="PS51166">
    <property type="entry name" value="CBM20"/>
    <property type="match status" value="1"/>
</dbReference>
<dbReference type="InterPro" id="IPR026444">
    <property type="entry name" value="Secre_tail"/>
</dbReference>
<dbReference type="EMBL" id="JACXXH010000001">
    <property type="protein sequence ID" value="MBD3861964.1"/>
    <property type="molecule type" value="Genomic_DNA"/>
</dbReference>
<accession>A0ABR8LP25</accession>
<dbReference type="SUPFAM" id="SSF81296">
    <property type="entry name" value="E set domains"/>
    <property type="match status" value="1"/>
</dbReference>
<sequence length="331" mass="36404">MKKNYFTGLIILTILLSIPSFSQVNVTLKVDMTGQTINADGIHVVGTINGWSTNATILTEEGATGIYSVTIPLNEGWHRYKFLNGNTWGTEETANYPCAPSNGDRYLYINNSNQDVVLEAVPFNGCNTSGTGFEVTFNVDMASEGTIAAGNVHMAGWLTDWNPSVLSFPNANGNIHSATLRLPTPADYPITFEYKYLSAAGWGNDETPGPDDSCATVSGGNRLITVNTSGENIYDIFNACNYTLSNTEFTIDALKIVYSPTDRVVKLLNKQFDNKLSQLEIFEITGKSIKVINTITEIKDTLIDFKNQSNGLYFVKIKHGNKQLVKKIMVY</sequence>
<dbReference type="RefSeq" id="WP_191100779.1">
    <property type="nucleotide sequence ID" value="NZ_JACXXH010000001.1"/>
</dbReference>
<organism evidence="4 5">
    <name type="scientific">Olleya marilimosa</name>
    <dbReference type="NCBI Taxonomy" id="272164"/>
    <lineage>
        <taxon>Bacteria</taxon>
        <taxon>Pseudomonadati</taxon>
        <taxon>Bacteroidota</taxon>
        <taxon>Flavobacteriia</taxon>
        <taxon>Flavobacteriales</taxon>
        <taxon>Flavobacteriaceae</taxon>
    </lineage>
</organism>
<dbReference type="NCBIfam" id="TIGR04183">
    <property type="entry name" value="Por_Secre_tail"/>
    <property type="match status" value="1"/>
</dbReference>
<evidence type="ECO:0000313" key="5">
    <source>
        <dbReference type="Proteomes" id="UP000627521"/>
    </source>
</evidence>
<dbReference type="InterPro" id="IPR013784">
    <property type="entry name" value="Carb-bd-like_fold"/>
</dbReference>
<evidence type="ECO:0000256" key="2">
    <source>
        <dbReference type="SAM" id="SignalP"/>
    </source>
</evidence>
<dbReference type="Proteomes" id="UP000627521">
    <property type="component" value="Unassembled WGS sequence"/>
</dbReference>
<dbReference type="Gene3D" id="2.60.40.10">
    <property type="entry name" value="Immunoglobulins"/>
    <property type="match status" value="2"/>
</dbReference>
<name>A0ABR8LP25_9FLAO</name>
<feature type="domain" description="CBM20" evidence="3">
    <location>
        <begin position="127"/>
        <end position="239"/>
    </location>
</feature>
<keyword evidence="1 2" id="KW-0732">Signal</keyword>
<dbReference type="InterPro" id="IPR014756">
    <property type="entry name" value="Ig_E-set"/>
</dbReference>
<evidence type="ECO:0000259" key="3">
    <source>
        <dbReference type="PROSITE" id="PS51166"/>
    </source>
</evidence>
<feature type="chain" id="PRO_5045086982" evidence="2">
    <location>
        <begin position="23"/>
        <end position="331"/>
    </location>
</feature>
<dbReference type="Pfam" id="PF18962">
    <property type="entry name" value="Por_Secre_tail"/>
    <property type="match status" value="1"/>
</dbReference>
<dbReference type="InterPro" id="IPR013783">
    <property type="entry name" value="Ig-like_fold"/>
</dbReference>
<feature type="signal peptide" evidence="2">
    <location>
        <begin position="1"/>
        <end position="22"/>
    </location>
</feature>
<dbReference type="SUPFAM" id="SSF49452">
    <property type="entry name" value="Starch-binding domain-like"/>
    <property type="match status" value="1"/>
</dbReference>
<evidence type="ECO:0000256" key="1">
    <source>
        <dbReference type="ARBA" id="ARBA00022729"/>
    </source>
</evidence>
<evidence type="ECO:0000313" key="4">
    <source>
        <dbReference type="EMBL" id="MBD3861964.1"/>
    </source>
</evidence>
<reference evidence="4 5" key="1">
    <citation type="submission" date="2020-09" db="EMBL/GenBank/DDBJ databases">
        <title>Bacillus nautilus sp. nov., Chryseoglobus crepusculi sp. nov, and Psychrobacter noctis sp. nov., isolated from deep-sea sponges from the equatorial Atlantic.</title>
        <authorList>
            <person name="Stennett H.L."/>
            <person name="Williams S.E."/>
        </authorList>
    </citation>
    <scope>NUCLEOTIDE SEQUENCE [LARGE SCALE GENOMIC DNA]</scope>
    <source>
        <strain evidence="4 5">28M-24</strain>
    </source>
</reference>
<proteinExistence type="predicted"/>
<gene>
    <name evidence="4" type="ORF">IEG06_00780</name>
</gene>
<comment type="caution">
    <text evidence="4">The sequence shown here is derived from an EMBL/GenBank/DDBJ whole genome shotgun (WGS) entry which is preliminary data.</text>
</comment>
<keyword evidence="5" id="KW-1185">Reference proteome</keyword>
<protein>
    <submittedName>
        <fullName evidence="4">T9SS type A sorting domain-containing protein</fullName>
    </submittedName>
</protein>